<protein>
    <recommendedName>
        <fullName evidence="7">PAN2-PAN3 deadenylation complex subunit PAN3</fullName>
    </recommendedName>
    <alternativeName>
        <fullName evidence="7">PAB1P-dependent poly(A)-specific ribonuclease</fullName>
    </alternativeName>
    <alternativeName>
        <fullName evidence="7">Poly(A)-nuclease deadenylation complex subunit 3</fullName>
        <shortName evidence="7">PAN deadenylation complex subunit 3</shortName>
    </alternativeName>
</protein>
<keyword evidence="2 7" id="KW-0963">Cytoplasm</keyword>
<dbReference type="InterPro" id="IPR011009">
    <property type="entry name" value="Kinase-like_dom_sf"/>
</dbReference>
<dbReference type="STRING" id="1555241.A0A4P9XE49"/>
<evidence type="ECO:0000256" key="7">
    <source>
        <dbReference type="HAMAP-Rule" id="MF_03181"/>
    </source>
</evidence>
<comment type="domain">
    <text evidence="7">The N-terminal zinc finger binds to poly(A) RNA.</text>
</comment>
<dbReference type="GO" id="GO:0031251">
    <property type="term" value="C:PAN complex"/>
    <property type="evidence" value="ECO:0007669"/>
    <property type="project" value="UniProtKB-UniRule"/>
</dbReference>
<keyword evidence="6 7" id="KW-0175">Coiled coil</keyword>
<evidence type="ECO:0000313" key="9">
    <source>
        <dbReference type="EMBL" id="RKP03814.1"/>
    </source>
</evidence>
<name>A0A4P9XE49_9FUNG</name>
<dbReference type="GO" id="GO:0000932">
    <property type="term" value="C:P-body"/>
    <property type="evidence" value="ECO:0007669"/>
    <property type="project" value="TreeGrafter"/>
</dbReference>
<feature type="binding site" evidence="7">
    <location>
        <position position="94"/>
    </location>
    <ligand>
        <name>ATP</name>
        <dbReference type="ChEBI" id="CHEBI:30616"/>
    </ligand>
</feature>
<dbReference type="PANTHER" id="PTHR12272:SF11">
    <property type="entry name" value="PAN2-PAN3 DEADENYLATION COMPLEX SUBUNIT PAN3"/>
    <property type="match status" value="1"/>
</dbReference>
<dbReference type="PROSITE" id="PS50011">
    <property type="entry name" value="PROTEIN_KINASE_DOM"/>
    <property type="match status" value="1"/>
</dbReference>
<keyword evidence="10" id="KW-1185">Reference proteome</keyword>
<dbReference type="InterPro" id="IPR000719">
    <property type="entry name" value="Prot_kinase_dom"/>
</dbReference>
<dbReference type="SUPFAM" id="SSF56112">
    <property type="entry name" value="Protein kinase-like (PK-like)"/>
    <property type="match status" value="1"/>
</dbReference>
<comment type="function">
    <text evidence="7">Regulatory subunit of the poly(A)-nuclease (PAN) deadenylation complex, one of two cytoplasmic mRNA deadenylases involved in mRNA turnover. PAN specifically shortens poly(A) tails of RNA and the activity is stimulated by poly(A)-binding protein PAB1. PAN deadenylation is followed by rapid degradation of the shortened mRNA tails by the CCR4-NOT complex. Deadenylated mRNAs are then degraded by two alternative mechanisms, namely exosome-mediated 3'-5' exonucleolytic degradation, or deadenlyation-dependent mRNA decaping and subsequent 5'-3' exonucleolytic degradation by XRN1. May also be involved in post-transcriptional maturation of mRNA poly(A) tails. PAN3 acts as a positive regulator for PAN activity, recruiting the catalytic subunit PAN2 to mRNA via its interaction with RNA and with PAB1.</text>
</comment>
<dbReference type="GO" id="GO:0000289">
    <property type="term" value="P:nuclear-transcribed mRNA poly(A) tail shortening"/>
    <property type="evidence" value="ECO:0007669"/>
    <property type="project" value="UniProtKB-UniRule"/>
</dbReference>
<dbReference type="FunFam" id="1.10.287.3700:FF:000001">
    <property type="entry name" value="PAN2-PAN3 deadenylation complex subunit PAN3"/>
    <property type="match status" value="1"/>
</dbReference>
<dbReference type="HAMAP" id="MF_03181">
    <property type="entry name" value="PAN3"/>
    <property type="match status" value="1"/>
</dbReference>
<keyword evidence="3 7" id="KW-0507">mRNA processing</keyword>
<dbReference type="PANTHER" id="PTHR12272">
    <property type="entry name" value="DEADENYLATION COMPLEX SUBUNIT PAN3"/>
    <property type="match status" value="1"/>
</dbReference>
<evidence type="ECO:0000256" key="2">
    <source>
        <dbReference type="ARBA" id="ARBA00022490"/>
    </source>
</evidence>
<feature type="region of interest" description="Knob domain" evidence="7">
    <location>
        <begin position="350"/>
        <end position="445"/>
    </location>
</feature>
<evidence type="ECO:0000256" key="6">
    <source>
        <dbReference type="ARBA" id="ARBA00023054"/>
    </source>
</evidence>
<reference evidence="10" key="1">
    <citation type="journal article" date="2018" name="Nat. Microbiol.">
        <title>Leveraging single-cell genomics to expand the fungal tree of life.</title>
        <authorList>
            <person name="Ahrendt S.R."/>
            <person name="Quandt C.A."/>
            <person name="Ciobanu D."/>
            <person name="Clum A."/>
            <person name="Salamov A."/>
            <person name="Andreopoulos B."/>
            <person name="Cheng J.F."/>
            <person name="Woyke T."/>
            <person name="Pelin A."/>
            <person name="Henrissat B."/>
            <person name="Reynolds N.K."/>
            <person name="Benny G.L."/>
            <person name="Smith M.E."/>
            <person name="James T.Y."/>
            <person name="Grigoriev I.V."/>
        </authorList>
    </citation>
    <scope>NUCLEOTIDE SEQUENCE [LARGE SCALE GENOMIC DNA]</scope>
    <source>
        <strain evidence="10">ATCC 52028</strain>
    </source>
</reference>
<dbReference type="Gene3D" id="1.20.5.5160">
    <property type="match status" value="1"/>
</dbReference>
<comment type="subcellular location">
    <subcellularLocation>
        <location evidence="1 7">Cytoplasm</location>
    </subcellularLocation>
</comment>
<evidence type="ECO:0000256" key="4">
    <source>
        <dbReference type="ARBA" id="ARBA00022741"/>
    </source>
</evidence>
<comment type="domain">
    <text evidence="7">The pseudokinase domain, the coiled-coil (CC), and C-terminal knob domain (CK) form a structural unit (PKC) that forms an extensive high-affinity interaction surface for PAN2.</text>
</comment>
<dbReference type="Proteomes" id="UP000274922">
    <property type="component" value="Unassembled WGS sequence"/>
</dbReference>
<dbReference type="SMART" id="SM00220">
    <property type="entry name" value="S_TKc"/>
    <property type="match status" value="1"/>
</dbReference>
<keyword evidence="4 7" id="KW-0547">Nucleotide-binding</keyword>
<dbReference type="InterPro" id="IPR030844">
    <property type="entry name" value="PAN3"/>
</dbReference>
<dbReference type="GO" id="GO:0006397">
    <property type="term" value="P:mRNA processing"/>
    <property type="evidence" value="ECO:0007669"/>
    <property type="project" value="UniProtKB-KW"/>
</dbReference>
<dbReference type="GO" id="GO:0008143">
    <property type="term" value="F:poly(A) binding"/>
    <property type="evidence" value="ECO:0007669"/>
    <property type="project" value="TreeGrafter"/>
</dbReference>
<sequence length="445" mass="50398">MPLPHLSRNVKSTHRGLQTFFVSDTIREDLLNRTAECYRLPPPETHVPLEVHVYDNLCPLDEPAESHAPNKIFGYPSTCFRATSKKDGQPYMLRRIHDFRLEDEQAMSAVKAWQHITHPNIVSLREAFTTKQFGDNSLVFVYDFHPTAVTLLQKHFVQDHSVLRPESMLWSYIAQIAAALDTIHTNKLAARILEPSKILVTGTNRIRLNGVSILDLMTWTHETDRATHAPGAEPSANAQMIAQLQQEDLLHFGQLIVSLACGSLASLHHMQESLDLMVRQYSPALRHMCMYLLSRPSPTKSMDDVMALIGPRILTEVSELHLANDVMLQNLSAEVENGRLMRLITALGFINERPVLGMDSQWSETGDRYILKLFRDYVFHQCDDQGRPLLNFAHVLTCMNKLDAGIDEKIMLTSRDGQSCLVVAYREIKLCLEAALAELTSRIPN</sequence>
<comment type="domain">
    <text evidence="7">Contains a pseudokinase domain. The protein kinase domain is predicted to be catalytically inactive because some of the residues important for catalytic activity are substituted and it lacks the equivalent of the binding site for a peptide substrate. However, it has retained an ATP-binding site and ATP-binding is required for mRNA degradation, stimulating the activity of the PAN2 nuclease in vitro. The nucleotide-binding site is juxtaposed to the RNase active site of PAN2 in the complex and may actually bind nucleosides of a poly(A) RNA rather than ATP, feeding the poly(A)-tail to the active site of the deadenylase and thus increasing the efficiency with which this distributive enzyme degrades oligo(A) RNAs.</text>
</comment>
<comment type="similarity">
    <text evidence="7">Belongs to the protein kinase superfamily. PAN3 family.</text>
</comment>
<comment type="caution">
    <text evidence="7">Lacks conserved residue(s) required for the propagation of feature annotation.</text>
</comment>
<gene>
    <name evidence="7" type="primary">PAN3</name>
    <name evidence="9" type="ORF">CXG81DRAFT_29151</name>
</gene>
<feature type="domain" description="Protein kinase" evidence="8">
    <location>
        <begin position="65"/>
        <end position="313"/>
    </location>
</feature>
<dbReference type="Pfam" id="PF18101">
    <property type="entry name" value="Pan3_CK"/>
    <property type="match status" value="1"/>
</dbReference>
<evidence type="ECO:0000256" key="1">
    <source>
        <dbReference type="ARBA" id="ARBA00004496"/>
    </source>
</evidence>
<feature type="binding site" evidence="7">
    <location>
        <begin position="143"/>
        <end position="150"/>
    </location>
    <ligand>
        <name>ATP</name>
        <dbReference type="ChEBI" id="CHEBI:30616"/>
    </ligand>
</feature>
<accession>A0A4P9XE49</accession>
<evidence type="ECO:0000259" key="8">
    <source>
        <dbReference type="PROSITE" id="PS50011"/>
    </source>
</evidence>
<organism evidence="9 10">
    <name type="scientific">Caulochytrium protostelioides</name>
    <dbReference type="NCBI Taxonomy" id="1555241"/>
    <lineage>
        <taxon>Eukaryota</taxon>
        <taxon>Fungi</taxon>
        <taxon>Fungi incertae sedis</taxon>
        <taxon>Chytridiomycota</taxon>
        <taxon>Chytridiomycota incertae sedis</taxon>
        <taxon>Chytridiomycetes</taxon>
        <taxon>Caulochytriales</taxon>
        <taxon>Caulochytriaceae</taxon>
        <taxon>Caulochytrium</taxon>
    </lineage>
</organism>
<dbReference type="GO" id="GO:0004672">
    <property type="term" value="F:protein kinase activity"/>
    <property type="evidence" value="ECO:0007669"/>
    <property type="project" value="InterPro"/>
</dbReference>
<dbReference type="GO" id="GO:0005524">
    <property type="term" value="F:ATP binding"/>
    <property type="evidence" value="ECO:0007669"/>
    <property type="project" value="UniProtKB-UniRule"/>
</dbReference>
<evidence type="ECO:0000256" key="5">
    <source>
        <dbReference type="ARBA" id="ARBA00022840"/>
    </source>
</evidence>
<evidence type="ECO:0000313" key="10">
    <source>
        <dbReference type="Proteomes" id="UP000274922"/>
    </source>
</evidence>
<feature type="binding site" evidence="7">
    <location>
        <begin position="196"/>
        <end position="197"/>
    </location>
    <ligand>
        <name>ATP</name>
        <dbReference type="ChEBI" id="CHEBI:30616"/>
    </ligand>
</feature>
<dbReference type="Gene3D" id="1.10.287.3700">
    <property type="match status" value="1"/>
</dbReference>
<evidence type="ECO:0000256" key="3">
    <source>
        <dbReference type="ARBA" id="ARBA00022664"/>
    </source>
</evidence>
<dbReference type="EMBL" id="ML014117">
    <property type="protein sequence ID" value="RKP03814.1"/>
    <property type="molecule type" value="Genomic_DNA"/>
</dbReference>
<dbReference type="Pfam" id="PF00069">
    <property type="entry name" value="Pkinase"/>
    <property type="match status" value="1"/>
</dbReference>
<feature type="coiled-coil region" evidence="7">
    <location>
        <begin position="311"/>
        <end position="349"/>
    </location>
</feature>
<dbReference type="AlphaFoldDB" id="A0A4P9XE49"/>
<dbReference type="OrthoDB" id="204958at2759"/>
<dbReference type="InterPro" id="IPR041332">
    <property type="entry name" value="Pan3_CK"/>
</dbReference>
<dbReference type="Gene3D" id="1.10.510.10">
    <property type="entry name" value="Transferase(Phosphotransferase) domain 1"/>
    <property type="match status" value="1"/>
</dbReference>
<proteinExistence type="inferred from homology"/>
<keyword evidence="5 7" id="KW-0067">ATP-binding</keyword>
<comment type="subunit">
    <text evidence="7">Homodimer. Forms a heterotrimer with a catalytic subunit PAN2 to form the poly(A)-nuclease (PAN) deadenylation complex. Interacts (via PAM-2 motif) with poly(A)-binding protein PAB1 (via PABC domain), conferring substrate specificity of the enzyme complex.</text>
</comment>